<protein>
    <submittedName>
        <fullName evidence="1">Uncharacterized protein</fullName>
    </submittedName>
</protein>
<organism evidence="1">
    <name type="scientific">Spongospora subterranea</name>
    <dbReference type="NCBI Taxonomy" id="70186"/>
    <lineage>
        <taxon>Eukaryota</taxon>
        <taxon>Sar</taxon>
        <taxon>Rhizaria</taxon>
        <taxon>Endomyxa</taxon>
        <taxon>Phytomyxea</taxon>
        <taxon>Plasmodiophorida</taxon>
        <taxon>Plasmodiophoridae</taxon>
        <taxon>Spongospora</taxon>
    </lineage>
</organism>
<proteinExistence type="predicted"/>
<feature type="non-terminal residue" evidence="1">
    <location>
        <position position="1"/>
    </location>
</feature>
<dbReference type="EMBL" id="HACM01002376">
    <property type="protein sequence ID" value="CRZ02818.1"/>
    <property type="molecule type" value="Transcribed_RNA"/>
</dbReference>
<reference evidence="1" key="1">
    <citation type="submission" date="2015-04" db="EMBL/GenBank/DDBJ databases">
        <title>The genome sequence of the plant pathogenic Rhizarian Plasmodiophora brassicae reveals insights in its biotrophic life cycle and the origin of chitin synthesis.</title>
        <authorList>
            <person name="Schwelm A."/>
            <person name="Fogelqvist J."/>
            <person name="Knaust A."/>
            <person name="Julke S."/>
            <person name="Lilja T."/>
            <person name="Dhandapani V."/>
            <person name="Bonilla-Rosso G."/>
            <person name="Karlsson M."/>
            <person name="Shevchenko A."/>
            <person name="Choi S.R."/>
            <person name="Kim H.G."/>
            <person name="Park J.Y."/>
            <person name="Lim Y.P."/>
            <person name="Ludwig-Muller J."/>
            <person name="Dixelius C."/>
        </authorList>
    </citation>
    <scope>NUCLEOTIDE SEQUENCE</scope>
    <source>
        <tissue evidence="1">Potato root galls</tissue>
    </source>
</reference>
<accession>A0A0H5QLE7</accession>
<dbReference type="AlphaFoldDB" id="A0A0H5QLE7"/>
<name>A0A0H5QLE7_9EUKA</name>
<sequence length="99" mass="11270">IIPTRQFGRTIELLLRSNQSNHHNSTPAATSSTQFLSPATSLRAVSTEKWNSSKLGIIGPSFDPYLLKYKVWLHNQVYLAIPHYPSFLQKLNLFLELLC</sequence>
<evidence type="ECO:0000313" key="1">
    <source>
        <dbReference type="EMBL" id="CRZ02818.1"/>
    </source>
</evidence>